<evidence type="ECO:0000313" key="12">
    <source>
        <dbReference type="Proteomes" id="UP001497497"/>
    </source>
</evidence>
<dbReference type="AlphaFoldDB" id="A0AAV2H3H4"/>
<dbReference type="CDD" id="cd08662">
    <property type="entry name" value="M13"/>
    <property type="match status" value="1"/>
</dbReference>
<dbReference type="PANTHER" id="PTHR11733:SF167">
    <property type="entry name" value="FI17812P1-RELATED"/>
    <property type="match status" value="1"/>
</dbReference>
<keyword evidence="8" id="KW-1133">Transmembrane helix</keyword>
<gene>
    <name evidence="11" type="ORF">GSLYS_00002387001</name>
</gene>
<keyword evidence="3" id="KW-0645">Protease</keyword>
<feature type="domain" description="Peptidase M13 N-terminal" evidence="10">
    <location>
        <begin position="160"/>
        <end position="569"/>
    </location>
</feature>
<dbReference type="InterPro" id="IPR024079">
    <property type="entry name" value="MetalloPept_cat_dom_sf"/>
</dbReference>
<dbReference type="Gene3D" id="1.10.1380.10">
    <property type="entry name" value="Neutral endopeptidase , domain2"/>
    <property type="match status" value="1"/>
</dbReference>
<evidence type="ECO:0000256" key="7">
    <source>
        <dbReference type="ARBA" id="ARBA00023049"/>
    </source>
</evidence>
<dbReference type="InterPro" id="IPR008753">
    <property type="entry name" value="Peptidase_M13_N"/>
</dbReference>
<dbReference type="GO" id="GO:0005886">
    <property type="term" value="C:plasma membrane"/>
    <property type="evidence" value="ECO:0007669"/>
    <property type="project" value="TreeGrafter"/>
</dbReference>
<evidence type="ECO:0000259" key="10">
    <source>
        <dbReference type="Pfam" id="PF05649"/>
    </source>
</evidence>
<keyword evidence="8" id="KW-0472">Membrane</keyword>
<dbReference type="GO" id="GO:0004222">
    <property type="term" value="F:metalloendopeptidase activity"/>
    <property type="evidence" value="ECO:0007669"/>
    <property type="project" value="InterPro"/>
</dbReference>
<feature type="domain" description="Peptidase M13 C-terminal" evidence="9">
    <location>
        <begin position="629"/>
        <end position="832"/>
    </location>
</feature>
<dbReference type="GO" id="GO:0016485">
    <property type="term" value="P:protein processing"/>
    <property type="evidence" value="ECO:0007669"/>
    <property type="project" value="TreeGrafter"/>
</dbReference>
<keyword evidence="6" id="KW-0862">Zinc</keyword>
<dbReference type="PANTHER" id="PTHR11733">
    <property type="entry name" value="ZINC METALLOPROTEASE FAMILY M13 NEPRILYSIN-RELATED"/>
    <property type="match status" value="1"/>
</dbReference>
<proteinExistence type="inferred from homology"/>
<dbReference type="InterPro" id="IPR000718">
    <property type="entry name" value="Peptidase_M13"/>
</dbReference>
<evidence type="ECO:0000259" key="9">
    <source>
        <dbReference type="Pfam" id="PF01431"/>
    </source>
</evidence>
<dbReference type="PRINTS" id="PR00786">
    <property type="entry name" value="NEPRILYSIN"/>
</dbReference>
<keyword evidence="8" id="KW-0812">Transmembrane</keyword>
<keyword evidence="7" id="KW-0482">Metalloprotease</keyword>
<dbReference type="EMBL" id="CAXITT010000028">
    <property type="protein sequence ID" value="CAL1528217.1"/>
    <property type="molecule type" value="Genomic_DNA"/>
</dbReference>
<keyword evidence="4" id="KW-0479">Metal-binding</keyword>
<name>A0AAV2H3H4_LYMST</name>
<evidence type="ECO:0008006" key="13">
    <source>
        <dbReference type="Google" id="ProtNLM"/>
    </source>
</evidence>
<dbReference type="Gene3D" id="3.40.390.10">
    <property type="entry name" value="Collagenase (Catalytic Domain)"/>
    <property type="match status" value="1"/>
</dbReference>
<accession>A0AAV2H3H4</accession>
<dbReference type="GO" id="GO:0046872">
    <property type="term" value="F:metal ion binding"/>
    <property type="evidence" value="ECO:0007669"/>
    <property type="project" value="UniProtKB-KW"/>
</dbReference>
<comment type="cofactor">
    <cofactor evidence="1">
        <name>Zn(2+)</name>
        <dbReference type="ChEBI" id="CHEBI:29105"/>
    </cofactor>
</comment>
<feature type="transmembrane region" description="Helical" evidence="8">
    <location>
        <begin position="107"/>
        <end position="126"/>
    </location>
</feature>
<evidence type="ECO:0000256" key="2">
    <source>
        <dbReference type="ARBA" id="ARBA00007357"/>
    </source>
</evidence>
<evidence type="ECO:0000313" key="11">
    <source>
        <dbReference type="EMBL" id="CAL1528217.1"/>
    </source>
</evidence>
<dbReference type="PROSITE" id="PS51885">
    <property type="entry name" value="NEPRILYSIN"/>
    <property type="match status" value="1"/>
</dbReference>
<evidence type="ECO:0000256" key="4">
    <source>
        <dbReference type="ARBA" id="ARBA00022723"/>
    </source>
</evidence>
<evidence type="ECO:0000256" key="6">
    <source>
        <dbReference type="ARBA" id="ARBA00022833"/>
    </source>
</evidence>
<evidence type="ECO:0000256" key="8">
    <source>
        <dbReference type="SAM" id="Phobius"/>
    </source>
</evidence>
<dbReference type="Pfam" id="PF05649">
    <property type="entry name" value="Peptidase_M13_N"/>
    <property type="match status" value="1"/>
</dbReference>
<protein>
    <recommendedName>
        <fullName evidence="13">Endothelin-converting enzyme 1</fullName>
    </recommendedName>
</protein>
<dbReference type="InterPro" id="IPR042089">
    <property type="entry name" value="Peptidase_M13_dom_2"/>
</dbReference>
<comment type="caution">
    <text evidence="11">The sequence shown here is derived from an EMBL/GenBank/DDBJ whole genome shotgun (WGS) entry which is preliminary data.</text>
</comment>
<dbReference type="Proteomes" id="UP001497497">
    <property type="component" value="Unassembled WGS sequence"/>
</dbReference>
<evidence type="ECO:0000256" key="1">
    <source>
        <dbReference type="ARBA" id="ARBA00001947"/>
    </source>
</evidence>
<reference evidence="11 12" key="1">
    <citation type="submission" date="2024-04" db="EMBL/GenBank/DDBJ databases">
        <authorList>
            <consortium name="Genoscope - CEA"/>
            <person name="William W."/>
        </authorList>
    </citation>
    <scope>NUCLEOTIDE SEQUENCE [LARGE SCALE GENOMIC DNA]</scope>
</reference>
<keyword evidence="12" id="KW-1185">Reference proteome</keyword>
<dbReference type="Pfam" id="PF01431">
    <property type="entry name" value="Peptidase_M13"/>
    <property type="match status" value="1"/>
</dbReference>
<evidence type="ECO:0000256" key="5">
    <source>
        <dbReference type="ARBA" id="ARBA00022801"/>
    </source>
</evidence>
<keyword evidence="5" id="KW-0378">Hydrolase</keyword>
<sequence>MLDQCDHLAGNNQGKNILGYIKQWIPLHAGASGGGAGSRMNTREDNEEEDFIAACSEENELLNATSIKMTDAPFGRSESDDDIVEDYDDSVSFKTPCFRSRTPLETLLIVLLLIFLIVIIGLAVGLTRPQILPVTQYCQSPACVKAAGSVLSTLDWSVDPCTDFYKFSCGHWLKTQPIPRGYHHWDRFQELSGNNLYVLSNLIESSAQTGPSFQKTRILYKSCMEVDMDKKTDIINKFRLLLDDRGGWSYSVKDSFDDWTFMIGLEDIHRLGAWPLFKLNVEVDERDPTKQNIIKIDLGETVLPPDLLPFANWSQANSSTGNTTAPARDAAQVTWGSSFNGALKRVFMAETIQLLRGFGANETEAASRAEQILEVEKIITSVTAGFHHIHDRFSLYNVMTVADLDSNFTMLIWTQYLNALGFQVDGDTEVVVLHPDYMMRINHFLREYYVGSPDKKSILRDYLAISLIRSFRPYFDKSLFEIKETEEDEMEEAWKRCTFYTNKAMGFSTGALYVKGTDTEGSVEKMEKLITYVKNAFKDFLLNKYWMDKKTRGRAEKKVDSIIDKISYPSYILNNTFLDKYYDNFNVIPHDWFSNLLSWRRFLLGNMNYDLQALPDRKTSWLRPPVTVNAYYSPTRNDVMFPIAMFHLPFYIPDGPSAVNFGAMGSIIGHEITHAFDFQGRQYDGQGKLSDWWDEQTAKNFMETTTCMKDQYGSMKVRGVNIDGDFTLDENIADNGGLRAALYAYQMWIEEFGEELHLAGLNMTMYQVFYTSFAQMYCSKWTDSGLFYHLLTDPHSPGSARVNGALSNSQMFNWAFKCPMASPMNPRTKCEVW</sequence>
<dbReference type="SUPFAM" id="SSF55486">
    <property type="entry name" value="Metalloproteases ('zincins'), catalytic domain"/>
    <property type="match status" value="1"/>
</dbReference>
<dbReference type="InterPro" id="IPR018497">
    <property type="entry name" value="Peptidase_M13_C"/>
</dbReference>
<comment type="similarity">
    <text evidence="2">Belongs to the peptidase M13 family.</text>
</comment>
<organism evidence="11 12">
    <name type="scientific">Lymnaea stagnalis</name>
    <name type="common">Great pond snail</name>
    <name type="synonym">Helix stagnalis</name>
    <dbReference type="NCBI Taxonomy" id="6523"/>
    <lineage>
        <taxon>Eukaryota</taxon>
        <taxon>Metazoa</taxon>
        <taxon>Spiralia</taxon>
        <taxon>Lophotrochozoa</taxon>
        <taxon>Mollusca</taxon>
        <taxon>Gastropoda</taxon>
        <taxon>Heterobranchia</taxon>
        <taxon>Euthyneura</taxon>
        <taxon>Panpulmonata</taxon>
        <taxon>Hygrophila</taxon>
        <taxon>Lymnaeoidea</taxon>
        <taxon>Lymnaeidae</taxon>
        <taxon>Lymnaea</taxon>
    </lineage>
</organism>
<evidence type="ECO:0000256" key="3">
    <source>
        <dbReference type="ARBA" id="ARBA00022670"/>
    </source>
</evidence>